<organism evidence="2 3">
    <name type="scientific">Coccomyxa viridis</name>
    <dbReference type="NCBI Taxonomy" id="1274662"/>
    <lineage>
        <taxon>Eukaryota</taxon>
        <taxon>Viridiplantae</taxon>
        <taxon>Chlorophyta</taxon>
        <taxon>core chlorophytes</taxon>
        <taxon>Trebouxiophyceae</taxon>
        <taxon>Trebouxiophyceae incertae sedis</taxon>
        <taxon>Coccomyxaceae</taxon>
        <taxon>Coccomyxa</taxon>
    </lineage>
</organism>
<evidence type="ECO:0000256" key="1">
    <source>
        <dbReference type="SAM" id="MobiDB-lite"/>
    </source>
</evidence>
<reference evidence="2 3" key="1">
    <citation type="submission" date="2023-10" db="EMBL/GenBank/DDBJ databases">
        <authorList>
            <person name="Maclean D."/>
            <person name="Macfadyen A."/>
        </authorList>
    </citation>
    <scope>NUCLEOTIDE SEQUENCE [LARGE SCALE GENOMIC DNA]</scope>
</reference>
<dbReference type="EMBL" id="CAUYUE010000012">
    <property type="protein sequence ID" value="CAK0785220.1"/>
    <property type="molecule type" value="Genomic_DNA"/>
</dbReference>
<evidence type="ECO:0000313" key="3">
    <source>
        <dbReference type="Proteomes" id="UP001314263"/>
    </source>
</evidence>
<protein>
    <submittedName>
        <fullName evidence="2">Uncharacterized protein</fullName>
    </submittedName>
</protein>
<evidence type="ECO:0000313" key="2">
    <source>
        <dbReference type="EMBL" id="CAK0785220.1"/>
    </source>
</evidence>
<dbReference type="Proteomes" id="UP001314263">
    <property type="component" value="Unassembled WGS sequence"/>
</dbReference>
<feature type="region of interest" description="Disordered" evidence="1">
    <location>
        <begin position="23"/>
        <end position="42"/>
    </location>
</feature>
<accession>A0AAV1IG57</accession>
<gene>
    <name evidence="2" type="ORF">CVIRNUC_008426</name>
</gene>
<dbReference type="AlphaFoldDB" id="A0AAV1IG57"/>
<keyword evidence="3" id="KW-1185">Reference proteome</keyword>
<sequence length="625" mass="67640">MLCQSGCGHRYFLHGQAHDVRPRRPAGHYSAHGPHFDSRGRCRGRGAVLAKLGEDSRHTSSAPSAQSAESDRKSVLLMLLPGAYMQPEAFSGVLTRLQMEVAGKLQLWTATAYPIWQEVDMQAPDAMQQATARVSACVEVLLEQSQSQGFPAETLPSGRCSNLVVMAHSSASLFGAPLAAAKAGALVFLGSYFFPSPDYHASLYEWSRPVMHMGGELDGQARFARMAFPAMEAAACADHFGRRYATRNQPVILLPGVNHSHLSNGEVREGSGDLSAVASLAEANEAAGGAIADFLVANFCPVRSEQDAALVRLQQECTRTAEWLAPYTRALGLGCPHKVWDPGAAYIHGQRVAQWRNAKVDRPVPALHAPVDSPIYHAHGAEIFPDSDTTRRFCAHPGELGAARAFCAAVQERLLRSVCNLGARLPAYIRIAASVHTDIDMFTFSQPALEEGDGELLVHAHCYLHRPNLVPFGHRLPYAPHYFLKLKSAEALIQALDSYVPGAAVGQSGAATVTAQALNEETHEQAMFMVDGASLLHYRDRGKQLVASPDRDVSKEVSTPVEWVKELQIEFLDGSNQQTQVTSPIIKAPLAAGQPAAAARFSGNLYLKCLSLASAIEWILCDSLR</sequence>
<comment type="caution">
    <text evidence="2">The sequence shown here is derived from an EMBL/GenBank/DDBJ whole genome shotgun (WGS) entry which is preliminary data.</text>
</comment>
<name>A0AAV1IG57_9CHLO</name>
<proteinExistence type="predicted"/>